<organism evidence="1">
    <name type="scientific">Siphoviridae sp. ct4be24</name>
    <dbReference type="NCBI Taxonomy" id="2826289"/>
    <lineage>
        <taxon>Viruses</taxon>
        <taxon>Duplodnaviria</taxon>
        <taxon>Heunggongvirae</taxon>
        <taxon>Uroviricota</taxon>
        <taxon>Caudoviricetes</taxon>
    </lineage>
</organism>
<evidence type="ECO:0000313" key="1">
    <source>
        <dbReference type="EMBL" id="DAE21652.1"/>
    </source>
</evidence>
<protein>
    <submittedName>
        <fullName evidence="1">Cysteine-rich protein</fullName>
    </submittedName>
</protein>
<proteinExistence type="predicted"/>
<reference evidence="1" key="1">
    <citation type="journal article" date="2021" name="Proc. Natl. Acad. Sci. U.S.A.">
        <title>A Catalog of Tens of Thousands of Viruses from Human Metagenomes Reveals Hidden Associations with Chronic Diseases.</title>
        <authorList>
            <person name="Tisza M.J."/>
            <person name="Buck C.B."/>
        </authorList>
    </citation>
    <scope>NUCLEOTIDE SEQUENCE</scope>
    <source>
        <strain evidence="1">Ct4be24</strain>
    </source>
</reference>
<accession>A0A8S5QSL9</accession>
<dbReference type="EMBL" id="BK015714">
    <property type="protein sequence ID" value="DAE21652.1"/>
    <property type="molecule type" value="Genomic_DNA"/>
</dbReference>
<sequence length="160" mass="19027">MKIELIRLKLNDTHSYKHKPFKYCCDEIQNDKAIVFTGEDINDIGGEYEDDGVSIPQLCTSHTEVITSYEDEWEQTDNYPIQFCPHCGEKIEISVVDEIDVSDKYEELTKQRDELWERCQRTDSKKKESELREQVGKLDKQIDSFYWLDEWKGEYYYGSI</sequence>
<name>A0A8S5QSL9_9CAUD</name>